<evidence type="ECO:0000256" key="7">
    <source>
        <dbReference type="ARBA" id="ARBA00023157"/>
    </source>
</evidence>
<comment type="catalytic activity">
    <reaction evidence="9">
        <text>a hydroperoxide + [thioredoxin]-dithiol = an alcohol + [thioredoxin]-disulfide + H2O</text>
        <dbReference type="Rhea" id="RHEA:62620"/>
        <dbReference type="Rhea" id="RHEA-COMP:10698"/>
        <dbReference type="Rhea" id="RHEA-COMP:10700"/>
        <dbReference type="ChEBI" id="CHEBI:15377"/>
        <dbReference type="ChEBI" id="CHEBI:29950"/>
        <dbReference type="ChEBI" id="CHEBI:30879"/>
        <dbReference type="ChEBI" id="CHEBI:35924"/>
        <dbReference type="ChEBI" id="CHEBI:50058"/>
        <dbReference type="EC" id="1.11.1.24"/>
    </reaction>
</comment>
<dbReference type="GO" id="GO:0008379">
    <property type="term" value="F:thioredoxin peroxidase activity"/>
    <property type="evidence" value="ECO:0007669"/>
    <property type="project" value="TreeGrafter"/>
</dbReference>
<dbReference type="PIRSF" id="PIRSF000239">
    <property type="entry name" value="AHPC"/>
    <property type="match status" value="1"/>
</dbReference>
<dbReference type="OrthoDB" id="185659at2759"/>
<evidence type="ECO:0000256" key="12">
    <source>
        <dbReference type="PIRSR" id="PIRSR000239-1"/>
    </source>
</evidence>
<proteinExistence type="inferred from homology"/>
<keyword evidence="5 11" id="KW-0049">Antioxidant</keyword>
<dbReference type="EMBL" id="UYRR01033850">
    <property type="protein sequence ID" value="VDK59751.1"/>
    <property type="molecule type" value="Genomic_DNA"/>
</dbReference>
<dbReference type="Gene3D" id="3.40.30.10">
    <property type="entry name" value="Glutaredoxin"/>
    <property type="match status" value="1"/>
</dbReference>
<evidence type="ECO:0000313" key="16">
    <source>
        <dbReference type="WBParaSite" id="ASIM_0001779501-mRNA-1"/>
    </source>
</evidence>
<dbReference type="WBParaSite" id="ASIM_0001779501-mRNA-1">
    <property type="protein sequence ID" value="ASIM_0001779501-mRNA-1"/>
    <property type="gene ID" value="ASIM_0001779501"/>
</dbReference>
<organism evidence="16">
    <name type="scientific">Anisakis simplex</name>
    <name type="common">Herring worm</name>
    <dbReference type="NCBI Taxonomy" id="6269"/>
    <lineage>
        <taxon>Eukaryota</taxon>
        <taxon>Metazoa</taxon>
        <taxon>Ecdysozoa</taxon>
        <taxon>Nematoda</taxon>
        <taxon>Chromadorea</taxon>
        <taxon>Rhabditida</taxon>
        <taxon>Spirurina</taxon>
        <taxon>Ascaridomorpha</taxon>
        <taxon>Ascaridoidea</taxon>
        <taxon>Anisakidae</taxon>
        <taxon>Anisakis</taxon>
        <taxon>Anisakis simplex complex</taxon>
    </lineage>
</organism>
<keyword evidence="7" id="KW-1015">Disulfide bond</keyword>
<comment type="function">
    <text evidence="1">Thiol-specific peroxidase that catalyzes the reduction of hydrogen peroxide and organic hydroperoxides to water and alcohols, respectively. Plays a role in cell protection against oxidative stress by detoxifying peroxides and as sensor of hydrogen peroxide-mediated signaling events.</text>
</comment>
<evidence type="ECO:0000259" key="13">
    <source>
        <dbReference type="PROSITE" id="PS51352"/>
    </source>
</evidence>
<keyword evidence="8 11" id="KW-0676">Redox-active center</keyword>
<evidence type="ECO:0000256" key="6">
    <source>
        <dbReference type="ARBA" id="ARBA00023002"/>
    </source>
</evidence>
<reference evidence="14 15" key="2">
    <citation type="submission" date="2018-11" db="EMBL/GenBank/DDBJ databases">
        <authorList>
            <consortium name="Pathogen Informatics"/>
        </authorList>
    </citation>
    <scope>NUCLEOTIDE SEQUENCE [LARGE SCALE GENOMIC DNA]</scope>
</reference>
<dbReference type="EC" id="1.11.1.24" evidence="3"/>
<dbReference type="InterPro" id="IPR000866">
    <property type="entry name" value="AhpC/TSA"/>
</dbReference>
<evidence type="ECO:0000256" key="2">
    <source>
        <dbReference type="ARBA" id="ARBA00009796"/>
    </source>
</evidence>
<dbReference type="InterPro" id="IPR036249">
    <property type="entry name" value="Thioredoxin-like_sf"/>
</dbReference>
<evidence type="ECO:0000256" key="4">
    <source>
        <dbReference type="ARBA" id="ARBA00022559"/>
    </source>
</evidence>
<evidence type="ECO:0000256" key="5">
    <source>
        <dbReference type="ARBA" id="ARBA00022862"/>
    </source>
</evidence>
<dbReference type="AlphaFoldDB" id="A0A0M3K9Z9"/>
<accession>A0A0M3K9Z9</accession>
<comment type="similarity">
    <text evidence="2">Belongs to the peroxiredoxin family. AhpC/Prx1 subfamily.</text>
</comment>
<dbReference type="CDD" id="cd03015">
    <property type="entry name" value="PRX_Typ2cys"/>
    <property type="match status" value="1"/>
</dbReference>
<dbReference type="InterPro" id="IPR019479">
    <property type="entry name" value="Peroxiredoxin_C"/>
</dbReference>
<dbReference type="GO" id="GO:0019430">
    <property type="term" value="P:removal of superoxide radicals"/>
    <property type="evidence" value="ECO:0007669"/>
    <property type="project" value="TreeGrafter"/>
</dbReference>
<evidence type="ECO:0000256" key="9">
    <source>
        <dbReference type="ARBA" id="ARBA00049091"/>
    </source>
</evidence>
<evidence type="ECO:0000313" key="15">
    <source>
        <dbReference type="Proteomes" id="UP000267096"/>
    </source>
</evidence>
<evidence type="ECO:0000256" key="1">
    <source>
        <dbReference type="ARBA" id="ARBA00003330"/>
    </source>
</evidence>
<dbReference type="PROSITE" id="PS51352">
    <property type="entry name" value="THIOREDOXIN_2"/>
    <property type="match status" value="1"/>
</dbReference>
<dbReference type="Pfam" id="PF10417">
    <property type="entry name" value="1-cysPrx_C"/>
    <property type="match status" value="1"/>
</dbReference>
<dbReference type="PANTHER" id="PTHR10681">
    <property type="entry name" value="THIOREDOXIN PEROXIDASE"/>
    <property type="match status" value="1"/>
</dbReference>
<keyword evidence="6 11" id="KW-0560">Oxidoreductase</keyword>
<dbReference type="InterPro" id="IPR050217">
    <property type="entry name" value="Peroxiredoxin"/>
</dbReference>
<evidence type="ECO:0000256" key="10">
    <source>
        <dbReference type="ARBA" id="ARBA00063543"/>
    </source>
</evidence>
<feature type="domain" description="Thioredoxin" evidence="13">
    <location>
        <begin position="4"/>
        <end position="162"/>
    </location>
</feature>
<dbReference type="PANTHER" id="PTHR10681:SF163">
    <property type="entry name" value="AT16346P-RELATED"/>
    <property type="match status" value="1"/>
</dbReference>
<dbReference type="Pfam" id="PF00578">
    <property type="entry name" value="AhpC-TSA"/>
    <property type="match status" value="1"/>
</dbReference>
<evidence type="ECO:0000256" key="8">
    <source>
        <dbReference type="ARBA" id="ARBA00023284"/>
    </source>
</evidence>
<dbReference type="SUPFAM" id="SSF52833">
    <property type="entry name" value="Thioredoxin-like"/>
    <property type="match status" value="1"/>
</dbReference>
<keyword evidence="15" id="KW-1185">Reference proteome</keyword>
<dbReference type="Proteomes" id="UP000267096">
    <property type="component" value="Unassembled WGS sequence"/>
</dbReference>
<dbReference type="GO" id="GO:0045454">
    <property type="term" value="P:cell redox homeostasis"/>
    <property type="evidence" value="ECO:0007669"/>
    <property type="project" value="TreeGrafter"/>
</dbReference>
<sequence>MSKAFIGKPAPAFTATAVIDGDFKTVSLSDYKGKYVVLFFYPMDFTFVCPTEIIAFSERAEEFKKLGCAVLAASTDSQFTHLAWINTPRKQGGLGPMHIPILADTNHEMSREYGVLKEDDGIAYRGLFIIDPKGVLRQITINDLPVGRSVDETMRLIQAFQFVDKHGEVCPANWTPGKDTIKPGVKESKAYFEKH</sequence>
<name>A0A0M3K9Z9_ANISI</name>
<protein>
    <recommendedName>
        <fullName evidence="3">thioredoxin-dependent peroxiredoxin</fullName>
        <ecNumber evidence="3">1.11.1.24</ecNumber>
    </recommendedName>
</protein>
<evidence type="ECO:0000313" key="14">
    <source>
        <dbReference type="EMBL" id="VDK59751.1"/>
    </source>
</evidence>
<dbReference type="FunFam" id="3.40.30.10:FF:000003">
    <property type="entry name" value="Peroxiredoxin 1"/>
    <property type="match status" value="1"/>
</dbReference>
<dbReference type="InterPro" id="IPR024706">
    <property type="entry name" value="Peroxiredoxin_AhpC-typ"/>
</dbReference>
<feature type="active site" description="Cysteine sulfenic acid (-SOH) intermediate; for peroxidase activity" evidence="12">
    <location>
        <position position="49"/>
    </location>
</feature>
<gene>
    <name evidence="14" type="ORF">ASIM_LOCUS17197</name>
</gene>
<evidence type="ECO:0000256" key="11">
    <source>
        <dbReference type="PIRNR" id="PIRNR000239"/>
    </source>
</evidence>
<keyword evidence="4 11" id="KW-0575">Peroxidase</keyword>
<comment type="subunit">
    <text evidence="10">Homodimer; disulfide-linked, upon oxidation.</text>
</comment>
<dbReference type="GO" id="GO:0042744">
    <property type="term" value="P:hydrogen peroxide catabolic process"/>
    <property type="evidence" value="ECO:0007669"/>
    <property type="project" value="TreeGrafter"/>
</dbReference>
<dbReference type="InterPro" id="IPR013766">
    <property type="entry name" value="Thioredoxin_domain"/>
</dbReference>
<dbReference type="GO" id="GO:0005829">
    <property type="term" value="C:cytosol"/>
    <property type="evidence" value="ECO:0007669"/>
    <property type="project" value="TreeGrafter"/>
</dbReference>
<evidence type="ECO:0000256" key="3">
    <source>
        <dbReference type="ARBA" id="ARBA00013017"/>
    </source>
</evidence>
<reference evidence="16" key="1">
    <citation type="submission" date="2017-02" db="UniProtKB">
        <authorList>
            <consortium name="WormBaseParasite"/>
        </authorList>
    </citation>
    <scope>IDENTIFICATION</scope>
</reference>